<dbReference type="PANTHER" id="PTHR30619">
    <property type="entry name" value="DNA INTERNALIZATION/COMPETENCE PROTEIN COMEC/REC2"/>
    <property type="match status" value="1"/>
</dbReference>
<dbReference type="NCBIfam" id="TIGR00360">
    <property type="entry name" value="ComEC_N-term"/>
    <property type="match status" value="1"/>
</dbReference>
<feature type="transmembrane region" description="Helical" evidence="6">
    <location>
        <begin position="264"/>
        <end position="284"/>
    </location>
</feature>
<dbReference type="PANTHER" id="PTHR30619:SF1">
    <property type="entry name" value="RECOMBINATION PROTEIN 2"/>
    <property type="match status" value="1"/>
</dbReference>
<dbReference type="InterPro" id="IPR052159">
    <property type="entry name" value="Competence_DNA_uptake"/>
</dbReference>
<organism evidence="8 9">
    <name type="scientific">Bacillus mojavensis</name>
    <dbReference type="NCBI Taxonomy" id="72360"/>
    <lineage>
        <taxon>Bacteria</taxon>
        <taxon>Bacillati</taxon>
        <taxon>Bacillota</taxon>
        <taxon>Bacilli</taxon>
        <taxon>Bacillales</taxon>
        <taxon>Bacillaceae</taxon>
        <taxon>Bacillus</taxon>
    </lineage>
</organism>
<dbReference type="Pfam" id="PF03772">
    <property type="entry name" value="Competence"/>
    <property type="match status" value="1"/>
</dbReference>
<accession>A0ABX6LZ92</accession>
<keyword evidence="9" id="KW-1185">Reference proteome</keyword>
<feature type="transmembrane region" description="Helical" evidence="6">
    <location>
        <begin position="46"/>
        <end position="63"/>
    </location>
</feature>
<evidence type="ECO:0000256" key="2">
    <source>
        <dbReference type="ARBA" id="ARBA00022475"/>
    </source>
</evidence>
<dbReference type="InterPro" id="IPR004797">
    <property type="entry name" value="Competence_ComEC/Rec2"/>
</dbReference>
<dbReference type="SMART" id="SM00849">
    <property type="entry name" value="Lactamase_B"/>
    <property type="match status" value="1"/>
</dbReference>
<gene>
    <name evidence="8" type="primary">comEC</name>
    <name evidence="8" type="ORF">HC660_24380</name>
</gene>
<dbReference type="InterPro" id="IPR001279">
    <property type="entry name" value="Metallo-B-lactamas"/>
</dbReference>
<evidence type="ECO:0000256" key="1">
    <source>
        <dbReference type="ARBA" id="ARBA00004651"/>
    </source>
</evidence>
<evidence type="ECO:0000259" key="7">
    <source>
        <dbReference type="SMART" id="SM00849"/>
    </source>
</evidence>
<feature type="transmembrane region" description="Helical" evidence="6">
    <location>
        <begin position="473"/>
        <end position="496"/>
    </location>
</feature>
<dbReference type="NCBIfam" id="TIGR00361">
    <property type="entry name" value="ComEC_Rec2"/>
    <property type="match status" value="1"/>
</dbReference>
<feature type="transmembrane region" description="Helical" evidence="6">
    <location>
        <begin position="230"/>
        <end position="252"/>
    </location>
</feature>
<proteinExistence type="predicted"/>
<dbReference type="Pfam" id="PF13567">
    <property type="entry name" value="DUF4131"/>
    <property type="match status" value="1"/>
</dbReference>
<evidence type="ECO:0000313" key="8">
    <source>
        <dbReference type="EMBL" id="QJC96912.1"/>
    </source>
</evidence>
<comment type="subcellular location">
    <subcellularLocation>
        <location evidence="1">Cell membrane</location>
        <topology evidence="1">Multi-pass membrane protein</topology>
    </subcellularLocation>
</comment>
<dbReference type="InterPro" id="IPR025405">
    <property type="entry name" value="DUF4131"/>
</dbReference>
<dbReference type="SUPFAM" id="SSF56281">
    <property type="entry name" value="Metallo-hydrolase/oxidoreductase"/>
    <property type="match status" value="1"/>
</dbReference>
<protein>
    <submittedName>
        <fullName evidence="8">Late competence protein / DNA internalization-related competence protein ComEC</fullName>
    </submittedName>
</protein>
<dbReference type="Proteomes" id="UP000501048">
    <property type="component" value="Chromosome"/>
</dbReference>
<evidence type="ECO:0000256" key="4">
    <source>
        <dbReference type="ARBA" id="ARBA00022989"/>
    </source>
</evidence>
<keyword evidence="4 6" id="KW-1133">Transmembrane helix</keyword>
<feature type="transmembrane region" description="Helical" evidence="6">
    <location>
        <begin position="304"/>
        <end position="324"/>
    </location>
</feature>
<feature type="transmembrane region" description="Helical" evidence="6">
    <location>
        <begin position="441"/>
        <end position="466"/>
    </location>
</feature>
<sequence length="777" mass="86610">MMRHSRLLLPLAAASATAGIAAASYFSAVFLFFLFLLIVSVKTRQAPLIFVCLFSFVLNFALFKITDFQNTSSYKQGSYHFKAVVHSIPKIDGDRMSLLIKTPDDEKWAASYRIQSLAEKDKLSHLEPGMACELTGKLEKPKQATVPGTFDYHQYLYRQHIHWSYSVTSIRICSESSGVRYKLLSLRKYIVSFTNTKLPSDSAGIVQALTVGERSYLDDDVLNAYQNLGVVHLLAISGLHVGILTAGLFYAMIRLGITRENASILLLLFLPIYVILTGAAPSVLRAALMSGIYLAGSLFQQRVNSAGVICLSYILLLLFNPYYLFEAGFQLSFAVSFSLILSSSIFQHSKTGLGQLTMVSVIAQLGSLPILLYHFQQFSIMSIPMNMVLVPFYTFCILPAAIIGVILLFFSASVGQFLFYWFDVMMTWTNRLITKIADIEIFTIIISGPAPALLLLFTLTVIILLMSIEKRSYLRLTVSTGLFCATLTLLFIFPYVSSDGEVDMIDIGQGDSMFVSAPYQKGRVLIDTGGTLSYSSEPWREKQHPFSLGEKVLIPFLTAKGIKQLDALILTHADQDHIGEAEVLLKHHKVKRLIIPKGFVSEPHDEKVLRTARQEGVAIEEVKRGDVLQIKDLQFHVLSPETPDPASKNNSSLVLWMNTGSLSWLLTGDLEKEGEQEIINIFPNIRADVLKVGHHGSKGSTGEEFIKQLQPKTAIISAGENNRYHHPHQEVLQLLKSRSIRVLRTDQSGTIQYTYKNGSGTFSVYPPYDTSDMTKEN</sequence>
<feature type="domain" description="Metallo-beta-lactamase" evidence="7">
    <location>
        <begin position="509"/>
        <end position="720"/>
    </location>
</feature>
<feature type="transmembrane region" description="Helical" evidence="6">
    <location>
        <begin position="388"/>
        <end position="421"/>
    </location>
</feature>
<keyword evidence="2" id="KW-1003">Cell membrane</keyword>
<dbReference type="CDD" id="cd07731">
    <property type="entry name" value="ComA-like_MBL-fold"/>
    <property type="match status" value="1"/>
</dbReference>
<keyword evidence="5 6" id="KW-0472">Membrane</keyword>
<dbReference type="InterPro" id="IPR035681">
    <property type="entry name" value="ComA-like_MBL"/>
</dbReference>
<dbReference type="Pfam" id="PF00753">
    <property type="entry name" value="Lactamase_B"/>
    <property type="match status" value="1"/>
</dbReference>
<dbReference type="InterPro" id="IPR036866">
    <property type="entry name" value="RibonucZ/Hydroxyglut_hydro"/>
</dbReference>
<dbReference type="Gene3D" id="3.60.15.10">
    <property type="entry name" value="Ribonuclease Z/Hydroxyacylglutathione hydrolase-like"/>
    <property type="match status" value="1"/>
</dbReference>
<evidence type="ECO:0000256" key="6">
    <source>
        <dbReference type="SAM" id="Phobius"/>
    </source>
</evidence>
<dbReference type="InterPro" id="IPR004477">
    <property type="entry name" value="ComEC_N"/>
</dbReference>
<name>A0ABX6LZ92_BACMO</name>
<dbReference type="EMBL" id="CP051464">
    <property type="protein sequence ID" value="QJC96912.1"/>
    <property type="molecule type" value="Genomic_DNA"/>
</dbReference>
<reference evidence="8 9" key="1">
    <citation type="submission" date="2020-04" db="EMBL/GenBank/DDBJ databases">
        <title>Plant growth promoting and environmental Bacillus: genomic and epigenetic comparison.</title>
        <authorList>
            <person name="Reva O.N."/>
            <person name="Lutz S."/>
            <person name="Ahrens C.H."/>
        </authorList>
    </citation>
    <scope>NUCLEOTIDE SEQUENCE [LARGE SCALE GENOMIC DNA]</scope>
    <source>
        <strain evidence="8 9">UCMB5075</strain>
    </source>
</reference>
<evidence type="ECO:0000256" key="3">
    <source>
        <dbReference type="ARBA" id="ARBA00022692"/>
    </source>
</evidence>
<feature type="transmembrane region" description="Helical" evidence="6">
    <location>
        <begin position="355"/>
        <end position="376"/>
    </location>
</feature>
<feature type="transmembrane region" description="Helical" evidence="6">
    <location>
        <begin position="12"/>
        <end position="39"/>
    </location>
</feature>
<evidence type="ECO:0000256" key="5">
    <source>
        <dbReference type="ARBA" id="ARBA00023136"/>
    </source>
</evidence>
<evidence type="ECO:0000313" key="9">
    <source>
        <dbReference type="Proteomes" id="UP000501048"/>
    </source>
</evidence>
<keyword evidence="3 6" id="KW-0812">Transmembrane</keyword>